<dbReference type="GO" id="GO:0031515">
    <property type="term" value="C:tRNA (m1A) methyltransferase complex"/>
    <property type="evidence" value="ECO:0007669"/>
    <property type="project" value="UniProtKB-UniRule"/>
</dbReference>
<gene>
    <name evidence="12" type="ORF">THRCLA_06549</name>
</gene>
<evidence type="ECO:0000256" key="2">
    <source>
        <dbReference type="ARBA" id="ARBA00012796"/>
    </source>
</evidence>
<dbReference type="EC" id="2.1.1.220" evidence="2 8"/>
<feature type="binding site" evidence="9">
    <location>
        <position position="215"/>
    </location>
    <ligand>
        <name>S-adenosyl-L-methionine</name>
        <dbReference type="ChEBI" id="CHEBI:59789"/>
    </ligand>
</feature>
<dbReference type="PIRSF" id="PIRSF017269">
    <property type="entry name" value="GCD14"/>
    <property type="match status" value="1"/>
</dbReference>
<dbReference type="PROSITE" id="PS51620">
    <property type="entry name" value="SAM_TRM61"/>
    <property type="match status" value="1"/>
</dbReference>
<dbReference type="Gene3D" id="3.40.50.150">
    <property type="entry name" value="Vaccinia Virus protein VP39"/>
    <property type="match status" value="1"/>
</dbReference>
<evidence type="ECO:0000259" key="11">
    <source>
        <dbReference type="Pfam" id="PF08704"/>
    </source>
</evidence>
<evidence type="ECO:0000256" key="9">
    <source>
        <dbReference type="PIRSR" id="PIRSR017269-1"/>
    </source>
</evidence>
<dbReference type="InterPro" id="IPR014816">
    <property type="entry name" value="tRNA_MeTrfase_Gcd14"/>
</dbReference>
<dbReference type="InterPro" id="IPR049470">
    <property type="entry name" value="TRM61_C"/>
</dbReference>
<comment type="similarity">
    <text evidence="8">Belongs to the class I-like SAM-binding methyltransferase superfamily. TRM61 family.</text>
</comment>
<accession>A0A1V9ZMU4</accession>
<comment type="subcellular location">
    <subcellularLocation>
        <location evidence="1">Nucleus</location>
    </subcellularLocation>
</comment>
<feature type="domain" description="tRNA (adenine(58)-N(1))-methyltransferase catalytic subunit TRM61 C-terminal" evidence="11">
    <location>
        <begin position="96"/>
        <end position="337"/>
    </location>
</feature>
<evidence type="ECO:0000256" key="3">
    <source>
        <dbReference type="ARBA" id="ARBA00022603"/>
    </source>
</evidence>
<comment type="caution">
    <text evidence="12">The sequence shown here is derived from an EMBL/GenBank/DDBJ whole genome shotgun (WGS) entry which is preliminary data.</text>
</comment>
<sequence>MSSIAFVSETFPRHFNNFNSSRTIHSPAAMAMQSMWAGKSIVEVGDLVILFETHNSVTYAYMEKDGVYHNRHGAFHHNDMIGQRFGTKVYSRMSKGYIFILSPTSELWSKALRHRTQIVFTLDASAILFNTHCCPGKIVIESGTGSGALTTSFARAVQPNGHVYTFEFNATRAKVAKEEFDANGLSKVATIECRDACEQGFPEQLDGKVDIVFLDLPCPWKAVGHAKRALKAGGAFASYSPCMEQVQRTCDALRVDGFDRIRTIETRLMTYCSRTVPLPVPNFGFDDQTTTPEQVESNDAQVGEKRKLEEDSAAQGHTFAKRDDEMRGHTAFLTFAYKF</sequence>
<keyword evidence="3 8" id="KW-0489">Methyltransferase</keyword>
<dbReference type="CDD" id="cd02440">
    <property type="entry name" value="AdoMet_MTases"/>
    <property type="match status" value="1"/>
</dbReference>
<comment type="catalytic activity">
    <reaction evidence="8">
        <text>adenosine(58) in tRNA + S-adenosyl-L-methionine = N(1)-methyladenosine(58) in tRNA + S-adenosyl-L-homocysteine + H(+)</text>
        <dbReference type="Rhea" id="RHEA:43152"/>
        <dbReference type="Rhea" id="RHEA-COMP:10365"/>
        <dbReference type="Rhea" id="RHEA-COMP:10366"/>
        <dbReference type="ChEBI" id="CHEBI:15378"/>
        <dbReference type="ChEBI" id="CHEBI:57856"/>
        <dbReference type="ChEBI" id="CHEBI:59789"/>
        <dbReference type="ChEBI" id="CHEBI:74411"/>
        <dbReference type="ChEBI" id="CHEBI:74491"/>
        <dbReference type="EC" id="2.1.1.220"/>
    </reaction>
</comment>
<evidence type="ECO:0000256" key="6">
    <source>
        <dbReference type="ARBA" id="ARBA00022694"/>
    </source>
</evidence>
<evidence type="ECO:0000256" key="1">
    <source>
        <dbReference type="ARBA" id="ARBA00004123"/>
    </source>
</evidence>
<keyword evidence="6 8" id="KW-0819">tRNA processing</keyword>
<dbReference type="SUPFAM" id="SSF53335">
    <property type="entry name" value="S-adenosyl-L-methionine-dependent methyltransferases"/>
    <property type="match status" value="1"/>
</dbReference>
<dbReference type="Gene3D" id="3.10.330.20">
    <property type="match status" value="1"/>
</dbReference>
<protein>
    <recommendedName>
        <fullName evidence="2 8">tRNA (adenine(58)-N(1))-methyltransferase</fullName>
        <ecNumber evidence="2 8">2.1.1.220</ecNumber>
    </recommendedName>
</protein>
<dbReference type="GO" id="GO:0005634">
    <property type="term" value="C:nucleus"/>
    <property type="evidence" value="ECO:0007669"/>
    <property type="project" value="UniProtKB-SubCell"/>
</dbReference>
<organism evidence="12 13">
    <name type="scientific">Thraustotheca clavata</name>
    <dbReference type="NCBI Taxonomy" id="74557"/>
    <lineage>
        <taxon>Eukaryota</taxon>
        <taxon>Sar</taxon>
        <taxon>Stramenopiles</taxon>
        <taxon>Oomycota</taxon>
        <taxon>Saprolegniomycetes</taxon>
        <taxon>Saprolegniales</taxon>
        <taxon>Achlyaceae</taxon>
        <taxon>Thraustotheca</taxon>
    </lineage>
</organism>
<keyword evidence="5 8" id="KW-0949">S-adenosyl-L-methionine</keyword>
<evidence type="ECO:0000256" key="4">
    <source>
        <dbReference type="ARBA" id="ARBA00022679"/>
    </source>
</evidence>
<dbReference type="GO" id="GO:0160107">
    <property type="term" value="F:tRNA (adenine(58)-N1)-methyltransferase activity"/>
    <property type="evidence" value="ECO:0007669"/>
    <property type="project" value="UniProtKB-EC"/>
</dbReference>
<dbReference type="PANTHER" id="PTHR12133">
    <property type="entry name" value="TRNA (ADENINE(58)-N(1))-METHYLTRANSFERASE"/>
    <property type="match status" value="1"/>
</dbReference>
<dbReference type="PANTHER" id="PTHR12133:SF2">
    <property type="entry name" value="TRNA (ADENINE(58)-N(1))-METHYLTRANSFERASE CATALYTIC SUBUNIT TRMT61A"/>
    <property type="match status" value="1"/>
</dbReference>
<keyword evidence="7" id="KW-0539">Nucleus</keyword>
<keyword evidence="13" id="KW-1185">Reference proteome</keyword>
<feature type="binding site" evidence="9">
    <location>
        <position position="167"/>
    </location>
    <ligand>
        <name>S-adenosyl-L-methionine</name>
        <dbReference type="ChEBI" id="CHEBI:59789"/>
    </ligand>
</feature>
<keyword evidence="4 8" id="KW-0808">Transferase</keyword>
<evidence type="ECO:0000313" key="13">
    <source>
        <dbReference type="Proteomes" id="UP000243217"/>
    </source>
</evidence>
<feature type="region of interest" description="Disordered" evidence="10">
    <location>
        <begin position="283"/>
        <end position="317"/>
    </location>
</feature>
<dbReference type="Pfam" id="PF08704">
    <property type="entry name" value="GCD14"/>
    <property type="match status" value="1"/>
</dbReference>
<evidence type="ECO:0000256" key="10">
    <source>
        <dbReference type="SAM" id="MobiDB-lite"/>
    </source>
</evidence>
<name>A0A1V9ZMU4_9STRA</name>
<evidence type="ECO:0000313" key="12">
    <source>
        <dbReference type="EMBL" id="OQR99325.1"/>
    </source>
</evidence>
<feature type="compositionally biased region" description="Polar residues" evidence="10">
    <location>
        <begin position="287"/>
        <end position="300"/>
    </location>
</feature>
<evidence type="ECO:0000256" key="7">
    <source>
        <dbReference type="ARBA" id="ARBA00023242"/>
    </source>
</evidence>
<proteinExistence type="inferred from homology"/>
<dbReference type="STRING" id="74557.A0A1V9ZMU4"/>
<dbReference type="Proteomes" id="UP000243217">
    <property type="component" value="Unassembled WGS sequence"/>
</dbReference>
<dbReference type="AlphaFoldDB" id="A0A1V9ZMU4"/>
<dbReference type="OrthoDB" id="1925287at2759"/>
<dbReference type="GO" id="GO:0030488">
    <property type="term" value="P:tRNA methylation"/>
    <property type="evidence" value="ECO:0007669"/>
    <property type="project" value="InterPro"/>
</dbReference>
<feature type="binding site" evidence="9">
    <location>
        <begin position="146"/>
        <end position="149"/>
    </location>
    <ligand>
        <name>S-adenosyl-L-methionine</name>
        <dbReference type="ChEBI" id="CHEBI:59789"/>
    </ligand>
</feature>
<evidence type="ECO:0000256" key="8">
    <source>
        <dbReference type="PIRNR" id="PIRNR017269"/>
    </source>
</evidence>
<evidence type="ECO:0000256" key="5">
    <source>
        <dbReference type="ARBA" id="ARBA00022691"/>
    </source>
</evidence>
<dbReference type="InterPro" id="IPR029063">
    <property type="entry name" value="SAM-dependent_MTases_sf"/>
</dbReference>
<reference evidence="12 13" key="1">
    <citation type="journal article" date="2014" name="Genome Biol. Evol.">
        <title>The secreted proteins of Achlya hypogyna and Thraustotheca clavata identify the ancestral oomycete secretome and reveal gene acquisitions by horizontal gene transfer.</title>
        <authorList>
            <person name="Misner I."/>
            <person name="Blouin N."/>
            <person name="Leonard G."/>
            <person name="Richards T.A."/>
            <person name="Lane C.E."/>
        </authorList>
    </citation>
    <scope>NUCLEOTIDE SEQUENCE [LARGE SCALE GENOMIC DNA]</scope>
    <source>
        <strain evidence="12 13">ATCC 34112</strain>
    </source>
</reference>
<dbReference type="EMBL" id="JNBS01001816">
    <property type="protein sequence ID" value="OQR99325.1"/>
    <property type="molecule type" value="Genomic_DNA"/>
</dbReference>